<name>A0AAW2YQR0_9EUKA</name>
<dbReference type="InterPro" id="IPR004255">
    <property type="entry name" value="O-acyltransferase_WSD1_N"/>
</dbReference>
<dbReference type="PANTHER" id="PTHR31650">
    <property type="entry name" value="O-ACYLTRANSFERASE (WSD1-LIKE) FAMILY PROTEIN"/>
    <property type="match status" value="1"/>
</dbReference>
<keyword evidence="10" id="KW-1185">Reference proteome</keyword>
<dbReference type="Gene3D" id="3.30.559.10">
    <property type="entry name" value="Chloramphenicol acetyltransferase-like domain"/>
    <property type="match status" value="1"/>
</dbReference>
<evidence type="ECO:0000256" key="2">
    <source>
        <dbReference type="ARBA" id="ARBA00005189"/>
    </source>
</evidence>
<protein>
    <recommendedName>
        <fullName evidence="3">diacylglycerol O-acyltransferase</fullName>
        <ecNumber evidence="3">2.3.1.20</ecNumber>
    </recommendedName>
</protein>
<keyword evidence="7" id="KW-1133">Transmembrane helix</keyword>
<evidence type="ECO:0000256" key="1">
    <source>
        <dbReference type="ARBA" id="ARBA00004771"/>
    </source>
</evidence>
<dbReference type="InterPro" id="IPR023213">
    <property type="entry name" value="CAT-like_dom_sf"/>
</dbReference>
<accession>A0AAW2YQR0</accession>
<comment type="pathway">
    <text evidence="2">Lipid metabolism.</text>
</comment>
<feature type="non-terminal residue" evidence="9">
    <location>
        <position position="212"/>
    </location>
</feature>
<comment type="caution">
    <text evidence="9">The sequence shown here is derived from an EMBL/GenBank/DDBJ whole genome shotgun (WGS) entry which is preliminary data.</text>
</comment>
<dbReference type="Pfam" id="PF03007">
    <property type="entry name" value="WS_DGAT_cat"/>
    <property type="match status" value="1"/>
</dbReference>
<sequence length="212" mass="24912">MSLETWCPSEHITYHDLNVNKNKTEQREYEEEDALMDLVSKLQNVPMNYQRPLWDIHIINDYSKGWAMFWRVHHCIGDGYSLESVFCTLCDNEHTEFLKYLPKIDEKLLQRSSLSTLKGIVMKLTLILWMLTGLISVFLKWFLAALVHDPKTLFKTGKLVEEKRLAWNHPNQSINVDECKEVAHKFKATVNDVMISCLSGGMQRYLERNKFK</sequence>
<dbReference type="Proteomes" id="UP001431209">
    <property type="component" value="Unassembled WGS sequence"/>
</dbReference>
<evidence type="ECO:0000313" key="10">
    <source>
        <dbReference type="Proteomes" id="UP001431209"/>
    </source>
</evidence>
<comment type="pathway">
    <text evidence="1">Glycerolipid metabolism; triacylglycerol biosynthesis.</text>
</comment>
<dbReference type="InterPro" id="IPR045034">
    <property type="entry name" value="O-acyltransferase_WSD1-like"/>
</dbReference>
<dbReference type="GO" id="GO:0005886">
    <property type="term" value="C:plasma membrane"/>
    <property type="evidence" value="ECO:0007669"/>
    <property type="project" value="TreeGrafter"/>
</dbReference>
<dbReference type="PANTHER" id="PTHR31650:SF1">
    <property type="entry name" value="WAX ESTER SYNTHASE_DIACYLGLYCEROL ACYLTRANSFERASE 4-RELATED"/>
    <property type="match status" value="1"/>
</dbReference>
<evidence type="ECO:0000256" key="7">
    <source>
        <dbReference type="SAM" id="Phobius"/>
    </source>
</evidence>
<evidence type="ECO:0000256" key="6">
    <source>
        <dbReference type="ARBA" id="ARBA00048109"/>
    </source>
</evidence>
<evidence type="ECO:0000313" key="9">
    <source>
        <dbReference type="EMBL" id="KAL0479160.1"/>
    </source>
</evidence>
<keyword evidence="4" id="KW-0808">Transferase</keyword>
<dbReference type="SUPFAM" id="SSF52777">
    <property type="entry name" value="CoA-dependent acyltransferases"/>
    <property type="match status" value="1"/>
</dbReference>
<dbReference type="GO" id="GO:0019432">
    <property type="term" value="P:triglyceride biosynthetic process"/>
    <property type="evidence" value="ECO:0007669"/>
    <property type="project" value="TreeGrafter"/>
</dbReference>
<evidence type="ECO:0000256" key="3">
    <source>
        <dbReference type="ARBA" id="ARBA00013244"/>
    </source>
</evidence>
<evidence type="ECO:0000256" key="4">
    <source>
        <dbReference type="ARBA" id="ARBA00022679"/>
    </source>
</evidence>
<keyword evidence="7" id="KW-0812">Transmembrane</keyword>
<keyword evidence="5" id="KW-0012">Acyltransferase</keyword>
<reference evidence="9 10" key="1">
    <citation type="submission" date="2024-03" db="EMBL/GenBank/DDBJ databases">
        <title>The Acrasis kona genome and developmental transcriptomes reveal deep origins of eukaryotic multicellular pathways.</title>
        <authorList>
            <person name="Sheikh S."/>
            <person name="Fu C.-J."/>
            <person name="Brown M.W."/>
            <person name="Baldauf S.L."/>
        </authorList>
    </citation>
    <scope>NUCLEOTIDE SEQUENCE [LARGE SCALE GENOMIC DNA]</scope>
    <source>
        <strain evidence="9 10">ATCC MYA-3509</strain>
    </source>
</reference>
<dbReference type="GO" id="GO:0004144">
    <property type="term" value="F:diacylglycerol O-acyltransferase activity"/>
    <property type="evidence" value="ECO:0007669"/>
    <property type="project" value="UniProtKB-EC"/>
</dbReference>
<keyword evidence="7" id="KW-0472">Membrane</keyword>
<proteinExistence type="predicted"/>
<evidence type="ECO:0000256" key="5">
    <source>
        <dbReference type="ARBA" id="ARBA00023315"/>
    </source>
</evidence>
<feature type="transmembrane region" description="Helical" evidence="7">
    <location>
        <begin position="120"/>
        <end position="143"/>
    </location>
</feature>
<organism evidence="9 10">
    <name type="scientific">Acrasis kona</name>
    <dbReference type="NCBI Taxonomy" id="1008807"/>
    <lineage>
        <taxon>Eukaryota</taxon>
        <taxon>Discoba</taxon>
        <taxon>Heterolobosea</taxon>
        <taxon>Tetramitia</taxon>
        <taxon>Eutetramitia</taxon>
        <taxon>Acrasidae</taxon>
        <taxon>Acrasis</taxon>
    </lineage>
</organism>
<dbReference type="EC" id="2.3.1.20" evidence="3"/>
<dbReference type="EMBL" id="JAOPGA020000506">
    <property type="protein sequence ID" value="KAL0479160.1"/>
    <property type="molecule type" value="Genomic_DNA"/>
</dbReference>
<dbReference type="AlphaFoldDB" id="A0AAW2YQR0"/>
<evidence type="ECO:0000259" key="8">
    <source>
        <dbReference type="Pfam" id="PF03007"/>
    </source>
</evidence>
<gene>
    <name evidence="9" type="ORF">AKO1_008018</name>
</gene>
<feature type="domain" description="O-acyltransferase WSD1-like N-terminal" evidence="8">
    <location>
        <begin position="33"/>
        <end position="194"/>
    </location>
</feature>
<comment type="catalytic activity">
    <reaction evidence="6">
        <text>an acyl-CoA + a 1,2-diacyl-sn-glycerol = a triacyl-sn-glycerol + CoA</text>
        <dbReference type="Rhea" id="RHEA:10868"/>
        <dbReference type="ChEBI" id="CHEBI:17815"/>
        <dbReference type="ChEBI" id="CHEBI:57287"/>
        <dbReference type="ChEBI" id="CHEBI:58342"/>
        <dbReference type="ChEBI" id="CHEBI:64615"/>
        <dbReference type="EC" id="2.3.1.20"/>
    </reaction>
</comment>